<organism evidence="1 2">
    <name type="scientific">Candidatus Daviesbacteria bacterium GW2011_GWA1_36_8</name>
    <dbReference type="NCBI Taxonomy" id="1618417"/>
    <lineage>
        <taxon>Bacteria</taxon>
        <taxon>Candidatus Daviesiibacteriota</taxon>
    </lineage>
</organism>
<dbReference type="AlphaFoldDB" id="A0A0G0IH76"/>
<evidence type="ECO:0000313" key="2">
    <source>
        <dbReference type="Proteomes" id="UP000034448"/>
    </source>
</evidence>
<evidence type="ECO:0000313" key="1">
    <source>
        <dbReference type="EMBL" id="KKQ15396.1"/>
    </source>
</evidence>
<dbReference type="EMBL" id="LBSJ01000017">
    <property type="protein sequence ID" value="KKQ15396.1"/>
    <property type="molecule type" value="Genomic_DNA"/>
</dbReference>
<sequence length="153" mass="18104">MTQVDRTFEVNLTETEIAILKAALKYYVLDVSLGYAIWGETARTFGTSDEFYINLACQIQKRLEDLSKIEAHFGWWGDIDRMFQLGKKELNKIKREQKKIDEELDREYKLTEGFIRYINEHGLNGEEISKEVYEEIRKEWEAENKKNKGKKAI</sequence>
<protein>
    <submittedName>
        <fullName evidence="1">Uncharacterized protein</fullName>
    </submittedName>
</protein>
<gene>
    <name evidence="1" type="ORF">US28_C0017G0006</name>
</gene>
<reference evidence="1 2" key="1">
    <citation type="journal article" date="2015" name="Nature">
        <title>rRNA introns, odd ribosomes, and small enigmatic genomes across a large radiation of phyla.</title>
        <authorList>
            <person name="Brown C.T."/>
            <person name="Hug L.A."/>
            <person name="Thomas B.C."/>
            <person name="Sharon I."/>
            <person name="Castelle C.J."/>
            <person name="Singh A."/>
            <person name="Wilkins M.J."/>
            <person name="Williams K.H."/>
            <person name="Banfield J.F."/>
        </authorList>
    </citation>
    <scope>NUCLEOTIDE SEQUENCE [LARGE SCALE GENOMIC DNA]</scope>
</reference>
<proteinExistence type="predicted"/>
<comment type="caution">
    <text evidence="1">The sequence shown here is derived from an EMBL/GenBank/DDBJ whole genome shotgun (WGS) entry which is preliminary data.</text>
</comment>
<accession>A0A0G0IH76</accession>
<dbReference type="Proteomes" id="UP000034448">
    <property type="component" value="Unassembled WGS sequence"/>
</dbReference>
<name>A0A0G0IH76_9BACT</name>